<dbReference type="InterPro" id="IPR037066">
    <property type="entry name" value="Plug_dom_sf"/>
</dbReference>
<dbReference type="RefSeq" id="WP_349225386.1">
    <property type="nucleotide sequence ID" value="NZ_JBBNFG020000006.1"/>
</dbReference>
<evidence type="ECO:0000313" key="2">
    <source>
        <dbReference type="Proteomes" id="UP001465717"/>
    </source>
</evidence>
<sequence>MAQTSVSGHVVNKATEVPIVGANVIIKNGNGKIAGFASTNTEGAFSIDVADSTKLTVNVSMLGFKKYSMPINEIHTPLTIKLDDGNYSIKEVVVKADRIRANGDTIKYNVATFTQKQDRTIGDVMKHMPGIDVKDNGSIEYQGLAINKFYIEGNDLLGGKYGVATNGISANDIGMVEVLENHQPMQVLSGIGLSDQAAINLKLKNKSKGTWLLNGQLAGGVSTQPKGMVWDGDLFLMKAQPSYQTITTLKSNNAGKNLESQTTDFLENERNTQLSDYVSLSLPSISSLDPKRSLFNRSHMFSTSHMWKKKAVEYKGQIDYYNYRNKMSAASEITYFIPNSTKVIREDRNGMERGNQLTGSFVVEMNKKSYFFNNTFKPVLKWYDSSVGMSENFQKVESPNFYLSNKTKIIKRFAEKHLITFYADNEWENLTSTLDVNFTNQTKGKIYQKNQDHAFFTNEKAQYAFNLSKVQLSLEGGIEGYFRKLDSKADGVAVSVAGEPVQYGDLTTNYLKLFVTPQVEYTLSRFNVDLLCPISYDSYHLSAADDSEKLFVSPTLKLRWRPIQGLSMTVTGRLNESPTDLHDIHEAPLYADYRTIVLGVNKLYTTKNKRLSGNFSYRNVSEGLFANLILSKSWQDTPTLPAQRFSDDNIISYYQDVASFSQSFQAIGNISKTLDFIRGGVSINGIFRRNSSAVSSEETPVHFVRTYYSIGGQVNANLNKWLYMTYAFKAFGSSAFSKGTSLDNRRNNVQHRFTMDISATSKLMFEVAGDYFHNQQSEDTYKDCFLLDSKVKYALGKKIDLQLLTSNIMNTRTYSYSIYDTLSRIESVRYLRGREIMLSICFK</sequence>
<keyword evidence="2" id="KW-1185">Reference proteome</keyword>
<gene>
    <name evidence="1" type="ORF">AAAT87_01095</name>
</gene>
<dbReference type="Proteomes" id="UP001465717">
    <property type="component" value="Unassembled WGS sequence"/>
</dbReference>
<dbReference type="InterPro" id="IPR008969">
    <property type="entry name" value="CarboxyPept-like_regulatory"/>
</dbReference>
<dbReference type="Gene3D" id="2.170.130.10">
    <property type="entry name" value="TonB-dependent receptor, plug domain"/>
    <property type="match status" value="1"/>
</dbReference>
<organism evidence="1 2">
    <name type="scientific">Segatella sinensis</name>
    <dbReference type="NCBI Taxonomy" id="3085167"/>
    <lineage>
        <taxon>Bacteria</taxon>
        <taxon>Pseudomonadati</taxon>
        <taxon>Bacteroidota</taxon>
        <taxon>Bacteroidia</taxon>
        <taxon>Bacteroidales</taxon>
        <taxon>Prevotellaceae</taxon>
        <taxon>Segatella</taxon>
    </lineage>
</organism>
<accession>A0ABV1FUP2</accession>
<dbReference type="SUPFAM" id="SSF49464">
    <property type="entry name" value="Carboxypeptidase regulatory domain-like"/>
    <property type="match status" value="1"/>
</dbReference>
<dbReference type="Pfam" id="PF13715">
    <property type="entry name" value="CarbopepD_reg_2"/>
    <property type="match status" value="1"/>
</dbReference>
<comment type="caution">
    <text evidence="1">The sequence shown here is derived from an EMBL/GenBank/DDBJ whole genome shotgun (WGS) entry which is preliminary data.</text>
</comment>
<name>A0ABV1FUP2_9BACT</name>
<reference evidence="1 2" key="1">
    <citation type="submission" date="2024-04" db="EMBL/GenBank/DDBJ databases">
        <title>Human intestinal bacterial collection.</title>
        <authorList>
            <person name="Pauvert C."/>
            <person name="Hitch T.C.A."/>
            <person name="Clavel T."/>
        </authorList>
    </citation>
    <scope>NUCLEOTIDE SEQUENCE [LARGE SCALE GENOMIC DNA]</scope>
    <source>
        <strain evidence="1 2">CLA-AA-H174</strain>
    </source>
</reference>
<proteinExistence type="predicted"/>
<dbReference type="EMBL" id="JBBNGE010000002">
    <property type="protein sequence ID" value="MEQ2506876.1"/>
    <property type="molecule type" value="Genomic_DNA"/>
</dbReference>
<dbReference type="Gene3D" id="2.60.40.1120">
    <property type="entry name" value="Carboxypeptidase-like, regulatory domain"/>
    <property type="match status" value="1"/>
</dbReference>
<evidence type="ECO:0000313" key="1">
    <source>
        <dbReference type="EMBL" id="MEQ2506876.1"/>
    </source>
</evidence>
<protein>
    <submittedName>
        <fullName evidence="1">Carboxypeptidase-like regulatory domain-containing protein</fullName>
    </submittedName>
</protein>
<dbReference type="SUPFAM" id="SSF56935">
    <property type="entry name" value="Porins"/>
    <property type="match status" value="1"/>
</dbReference>